<evidence type="ECO:0000313" key="1">
    <source>
        <dbReference type="EMBL" id="KAF7366613.1"/>
    </source>
</evidence>
<protein>
    <submittedName>
        <fullName evidence="1">Ubiquitin-like domain-containing protein</fullName>
    </submittedName>
</protein>
<comment type="caution">
    <text evidence="1">The sequence shown here is derived from an EMBL/GenBank/DDBJ whole genome shotgun (WGS) entry which is preliminary data.</text>
</comment>
<evidence type="ECO:0000313" key="2">
    <source>
        <dbReference type="Proteomes" id="UP000623467"/>
    </source>
</evidence>
<name>A0A8H7DC32_9AGAR</name>
<reference evidence="1" key="1">
    <citation type="submission" date="2020-05" db="EMBL/GenBank/DDBJ databases">
        <title>Mycena genomes resolve the evolution of fungal bioluminescence.</title>
        <authorList>
            <person name="Tsai I.J."/>
        </authorList>
    </citation>
    <scope>NUCLEOTIDE SEQUENCE</scope>
    <source>
        <strain evidence="1">160909Yilan</strain>
    </source>
</reference>
<accession>A0A8H7DC32</accession>
<gene>
    <name evidence="1" type="ORF">MSAN_00919100</name>
</gene>
<keyword evidence="2" id="KW-1185">Reference proteome</keyword>
<dbReference type="AlphaFoldDB" id="A0A8H7DC32"/>
<proteinExistence type="predicted"/>
<dbReference type="EMBL" id="JACAZH010000006">
    <property type="protein sequence ID" value="KAF7366613.1"/>
    <property type="molecule type" value="Genomic_DNA"/>
</dbReference>
<organism evidence="1 2">
    <name type="scientific">Mycena sanguinolenta</name>
    <dbReference type="NCBI Taxonomy" id="230812"/>
    <lineage>
        <taxon>Eukaryota</taxon>
        <taxon>Fungi</taxon>
        <taxon>Dikarya</taxon>
        <taxon>Basidiomycota</taxon>
        <taxon>Agaricomycotina</taxon>
        <taxon>Agaricomycetes</taxon>
        <taxon>Agaricomycetidae</taxon>
        <taxon>Agaricales</taxon>
        <taxon>Marasmiineae</taxon>
        <taxon>Mycenaceae</taxon>
        <taxon>Mycena</taxon>
    </lineage>
</organism>
<dbReference type="Proteomes" id="UP000623467">
    <property type="component" value="Unassembled WGS sequence"/>
</dbReference>
<dbReference type="OrthoDB" id="428577at2759"/>
<sequence length="181" mass="19903">MVYDEENPYRVFVHTVSPPAWEMITGVVCPVTSITPDLYKFYEYPWSDSYNECFSTVRHRGPFSRVRSVFKRDNASPPSYNVIDPNSPPNCARHSKCKGTCVARPCSHAACSECVSQSIKKGSKCIVCAKGVQKYVGFDKPVPTVKPEEGTEEIDGVLNGGSTTVTLMLAEDGVSSLHGRT</sequence>